<keyword evidence="2" id="KW-1185">Reference proteome</keyword>
<dbReference type="AlphaFoldDB" id="A0A140L7U4"/>
<dbReference type="Pfam" id="PF02597">
    <property type="entry name" value="ThiS"/>
    <property type="match status" value="1"/>
</dbReference>
<sequence>MRVIFKMPFRREVEVKGIKTVKQLAEELNFSLESNLVLRDGKMLTPDEKLNEEDVVEVLSAISGG</sequence>
<organism evidence="1 2">
    <name type="scientific">Fervidicola ferrireducens</name>
    <dbReference type="NCBI Taxonomy" id="520764"/>
    <lineage>
        <taxon>Bacteria</taxon>
        <taxon>Bacillati</taxon>
        <taxon>Bacillota</taxon>
        <taxon>Clostridia</taxon>
        <taxon>Thermosediminibacterales</taxon>
        <taxon>Thermosediminibacteraceae</taxon>
        <taxon>Fervidicola</taxon>
    </lineage>
</organism>
<gene>
    <name evidence="1" type="ORF">AN618_15120</name>
</gene>
<proteinExistence type="predicted"/>
<dbReference type="Gene3D" id="3.10.20.30">
    <property type="match status" value="1"/>
</dbReference>
<evidence type="ECO:0008006" key="3">
    <source>
        <dbReference type="Google" id="ProtNLM"/>
    </source>
</evidence>
<dbReference type="SUPFAM" id="SSF54285">
    <property type="entry name" value="MoaD/ThiS"/>
    <property type="match status" value="1"/>
</dbReference>
<dbReference type="EMBL" id="LOED01000018">
    <property type="protein sequence ID" value="KXG76619.1"/>
    <property type="molecule type" value="Genomic_DNA"/>
</dbReference>
<name>A0A140L7U4_9FIRM</name>
<dbReference type="InterPro" id="IPR003749">
    <property type="entry name" value="ThiS/MoaD-like"/>
</dbReference>
<dbReference type="InterPro" id="IPR016155">
    <property type="entry name" value="Mopterin_synth/thiamin_S_b"/>
</dbReference>
<accession>A0A140L7U4</accession>
<dbReference type="STRING" id="520764.AN618_15120"/>
<comment type="caution">
    <text evidence="1">The sequence shown here is derived from an EMBL/GenBank/DDBJ whole genome shotgun (WGS) entry which is preliminary data.</text>
</comment>
<dbReference type="RefSeq" id="WP_066353598.1">
    <property type="nucleotide sequence ID" value="NZ_LOED01000018.1"/>
</dbReference>
<protein>
    <recommendedName>
        <fullName evidence="3">Sulfur carrier protein ThiS</fullName>
    </recommendedName>
</protein>
<dbReference type="InParanoid" id="A0A140L7U4"/>
<dbReference type="OrthoDB" id="1716759at2"/>
<reference evidence="1 2" key="1">
    <citation type="submission" date="2015-12" db="EMBL/GenBank/DDBJ databases">
        <title>Draft genome sequnece of Fervidicola ferrireducens strain Y170.</title>
        <authorList>
            <person name="Patel B.K."/>
        </authorList>
    </citation>
    <scope>NUCLEOTIDE SEQUENCE [LARGE SCALE GENOMIC DNA]</scope>
    <source>
        <strain evidence="1 2">Y170</strain>
    </source>
</reference>
<evidence type="ECO:0000313" key="1">
    <source>
        <dbReference type="EMBL" id="KXG76619.1"/>
    </source>
</evidence>
<dbReference type="Proteomes" id="UP000070427">
    <property type="component" value="Unassembled WGS sequence"/>
</dbReference>
<evidence type="ECO:0000313" key="2">
    <source>
        <dbReference type="Proteomes" id="UP000070427"/>
    </source>
</evidence>
<dbReference type="InterPro" id="IPR012675">
    <property type="entry name" value="Beta-grasp_dom_sf"/>
</dbReference>